<evidence type="ECO:0000313" key="2">
    <source>
        <dbReference type="Proteomes" id="UP000242930"/>
    </source>
</evidence>
<keyword evidence="2" id="KW-1185">Reference proteome</keyword>
<protein>
    <submittedName>
        <fullName evidence="1">Probable phosphoglycerate mutase</fullName>
    </submittedName>
</protein>
<dbReference type="AlphaFoldDB" id="A0A1H7BUC2"/>
<dbReference type="PANTHER" id="PTHR48100">
    <property type="entry name" value="BROAD-SPECIFICITY PHOSPHATASE YOR283W-RELATED"/>
    <property type="match status" value="1"/>
</dbReference>
<dbReference type="SMART" id="SM00855">
    <property type="entry name" value="PGAM"/>
    <property type="match status" value="1"/>
</dbReference>
<dbReference type="InterPro" id="IPR050275">
    <property type="entry name" value="PGM_Phosphatase"/>
</dbReference>
<dbReference type="RefSeq" id="WP_090313104.1">
    <property type="nucleotide sequence ID" value="NZ_FNZE01000018.1"/>
</dbReference>
<dbReference type="Proteomes" id="UP000242930">
    <property type="component" value="Unassembled WGS sequence"/>
</dbReference>
<name>A0A1H7BUC2_9PSED</name>
<dbReference type="SUPFAM" id="SSF53254">
    <property type="entry name" value="Phosphoglycerate mutase-like"/>
    <property type="match status" value="1"/>
</dbReference>
<proteinExistence type="predicted"/>
<evidence type="ECO:0000313" key="1">
    <source>
        <dbReference type="EMBL" id="SEJ79927.1"/>
    </source>
</evidence>
<organism evidence="1 2">
    <name type="scientific">Pseudomonas linyingensis</name>
    <dbReference type="NCBI Taxonomy" id="915471"/>
    <lineage>
        <taxon>Bacteria</taxon>
        <taxon>Pseudomonadati</taxon>
        <taxon>Pseudomonadota</taxon>
        <taxon>Gammaproteobacteria</taxon>
        <taxon>Pseudomonadales</taxon>
        <taxon>Pseudomonadaceae</taxon>
        <taxon>Pseudomonas</taxon>
    </lineage>
</organism>
<dbReference type="GO" id="GO:0016791">
    <property type="term" value="F:phosphatase activity"/>
    <property type="evidence" value="ECO:0007669"/>
    <property type="project" value="TreeGrafter"/>
</dbReference>
<dbReference type="PANTHER" id="PTHR48100:SF1">
    <property type="entry name" value="HISTIDINE PHOSPHATASE FAMILY PROTEIN-RELATED"/>
    <property type="match status" value="1"/>
</dbReference>
<dbReference type="InterPro" id="IPR029033">
    <property type="entry name" value="His_PPase_superfam"/>
</dbReference>
<dbReference type="EMBL" id="FNZE01000018">
    <property type="protein sequence ID" value="SEJ79927.1"/>
    <property type="molecule type" value="Genomic_DNA"/>
</dbReference>
<dbReference type="GO" id="GO:0005737">
    <property type="term" value="C:cytoplasm"/>
    <property type="evidence" value="ECO:0007669"/>
    <property type="project" value="TreeGrafter"/>
</dbReference>
<dbReference type="Gene3D" id="3.40.50.1240">
    <property type="entry name" value="Phosphoglycerate mutase-like"/>
    <property type="match status" value="1"/>
</dbReference>
<dbReference type="OrthoDB" id="9781415at2"/>
<reference evidence="2" key="1">
    <citation type="submission" date="2016-10" db="EMBL/GenBank/DDBJ databases">
        <authorList>
            <person name="Varghese N."/>
            <person name="Submissions S."/>
        </authorList>
    </citation>
    <scope>NUCLEOTIDE SEQUENCE [LARGE SCALE GENOMIC DNA]</scope>
    <source>
        <strain evidence="2">LMG 25967</strain>
    </source>
</reference>
<dbReference type="STRING" id="915471.SAMN05216201_11881"/>
<sequence length="239" mass="26400">MTEFSSRPLRRRRCYLVRHGHVSYFDAAGRPLDPRGVPLSAEGVRQARALGQVLADLPVDRAVCSDYPRARQTLDELLGGRGLPVEELAGLREIRAGRLREIPAEALHAEVSQAYLLADQEGAAFLRGEAWRQFQGRVLETFHQLLAEPEWETALVVSHDAVNRILLAWASGAGLRGLAAFEQDTACLNVLDIDMDGPQVVRAIIRAQNFTPYDPAKTGIRQTVMENLFAAIDPRGLLA</sequence>
<gene>
    <name evidence="1" type="ORF">SAMN05216201_11881</name>
</gene>
<accession>A0A1H7BUC2</accession>
<dbReference type="InterPro" id="IPR013078">
    <property type="entry name" value="His_Pase_superF_clade-1"/>
</dbReference>
<dbReference type="Pfam" id="PF00300">
    <property type="entry name" value="His_Phos_1"/>
    <property type="match status" value="1"/>
</dbReference>
<dbReference type="CDD" id="cd07067">
    <property type="entry name" value="HP_PGM_like"/>
    <property type="match status" value="1"/>
</dbReference>